<dbReference type="InterPro" id="IPR045345">
    <property type="entry name" value="Gag_p24_C"/>
</dbReference>
<accession>A0A8K1GMQ4</accession>
<evidence type="ECO:0000313" key="3">
    <source>
        <dbReference type="EMBL" id="TRZ20469.1"/>
    </source>
</evidence>
<organism evidence="3 4">
    <name type="scientific">Zosterops borbonicus</name>
    <dbReference type="NCBI Taxonomy" id="364589"/>
    <lineage>
        <taxon>Eukaryota</taxon>
        <taxon>Metazoa</taxon>
        <taxon>Chordata</taxon>
        <taxon>Craniata</taxon>
        <taxon>Vertebrata</taxon>
        <taxon>Euteleostomi</taxon>
        <taxon>Archelosauria</taxon>
        <taxon>Archosauria</taxon>
        <taxon>Dinosauria</taxon>
        <taxon>Saurischia</taxon>
        <taxon>Theropoda</taxon>
        <taxon>Coelurosauria</taxon>
        <taxon>Aves</taxon>
        <taxon>Neognathae</taxon>
        <taxon>Neoaves</taxon>
        <taxon>Telluraves</taxon>
        <taxon>Australaves</taxon>
        <taxon>Passeriformes</taxon>
        <taxon>Sylvioidea</taxon>
        <taxon>Zosteropidae</taxon>
        <taxon>Zosterops</taxon>
    </lineage>
</organism>
<protein>
    <recommendedName>
        <fullName evidence="2">Retroviral nucleocapsid Gag protein p24 C-terminal domain-containing protein</fullName>
    </recommendedName>
</protein>
<dbReference type="EMBL" id="SWJQ01000147">
    <property type="protein sequence ID" value="TRZ20469.1"/>
    <property type="molecule type" value="Genomic_DNA"/>
</dbReference>
<dbReference type="AlphaFoldDB" id="A0A8K1GMQ4"/>
<dbReference type="Pfam" id="PF19317">
    <property type="entry name" value="Gag_p24_C"/>
    <property type="match status" value="1"/>
</dbReference>
<dbReference type="OrthoDB" id="9398474at2759"/>
<dbReference type="InterPro" id="IPR050195">
    <property type="entry name" value="Primate_lentivir_Gag_pol-like"/>
</dbReference>
<gene>
    <name evidence="3" type="ORF">HGM15179_006603</name>
</gene>
<sequence>MAGPAPAAAAAAPHPPSPSGPGTATSAVLSVFTFGSGSDTAVLEQAFSQSRQRQISGSSLSSHWTLPPCQVTVHPRDPKRFWDQVKAKALQIGNWDMVDHLVVPGGGLPSFAGARGDTVTGAMDVDPSQMSIPAPVTSMELDQRDNVTLQGGSKAFPVPKAYPSSGQPDTHHVIPWEVAMDLLDRVYKYGLGSSEVMQIIRVINAHLLAPYDIRYLAKVLFQPLELEIFEAKWRRLAKRVAAQNSQLFPKDPRHGVGIDQLTGVGDFANPDYQATWNPHVLDQCQKTGMSALLKTIELAAPKQSFATIVQGSKEPFLQFVEKLSASLETQVEDENSRALLLKHLAKSNSNADCRKLIAALPGDPSLPDMVQACANVGTTDYKMTALATALRSSWKGPKGRQQKQVNAQARKSKENQNRK</sequence>
<feature type="region of interest" description="Disordered" evidence="1">
    <location>
        <begin position="1"/>
        <end position="23"/>
    </location>
</feature>
<dbReference type="SUPFAM" id="SSF47353">
    <property type="entry name" value="Retrovirus capsid dimerization domain-like"/>
    <property type="match status" value="1"/>
</dbReference>
<dbReference type="PANTHER" id="PTHR40389">
    <property type="entry name" value="ENDOGENOUS RETROVIRUS GROUP K MEMBER 24 GAG POLYPROTEIN-RELATED"/>
    <property type="match status" value="1"/>
</dbReference>
<dbReference type="SUPFAM" id="SSF47943">
    <property type="entry name" value="Retrovirus capsid protein, N-terminal core domain"/>
    <property type="match status" value="1"/>
</dbReference>
<keyword evidence="4" id="KW-1185">Reference proteome</keyword>
<comment type="caution">
    <text evidence="3">The sequence shown here is derived from an EMBL/GenBank/DDBJ whole genome shotgun (WGS) entry which is preliminary data.</text>
</comment>
<proteinExistence type="predicted"/>
<dbReference type="Pfam" id="PF00607">
    <property type="entry name" value="Gag_p24"/>
    <property type="match status" value="1"/>
</dbReference>
<name>A0A8K1GMQ4_9PASS</name>
<feature type="region of interest" description="Disordered" evidence="1">
    <location>
        <begin position="392"/>
        <end position="419"/>
    </location>
</feature>
<dbReference type="Gene3D" id="1.10.1200.30">
    <property type="match status" value="1"/>
</dbReference>
<dbReference type="Proteomes" id="UP000796761">
    <property type="component" value="Unassembled WGS sequence"/>
</dbReference>
<dbReference type="InterPro" id="IPR008916">
    <property type="entry name" value="Retrov_capsid_C"/>
</dbReference>
<evidence type="ECO:0000313" key="4">
    <source>
        <dbReference type="Proteomes" id="UP000796761"/>
    </source>
</evidence>
<dbReference type="Gene3D" id="1.10.375.10">
    <property type="entry name" value="Human Immunodeficiency Virus Type 1 Capsid Protein"/>
    <property type="match status" value="1"/>
</dbReference>
<dbReference type="GO" id="GO:0016032">
    <property type="term" value="P:viral process"/>
    <property type="evidence" value="ECO:0007669"/>
    <property type="project" value="InterPro"/>
</dbReference>
<evidence type="ECO:0000256" key="1">
    <source>
        <dbReference type="SAM" id="MobiDB-lite"/>
    </source>
</evidence>
<dbReference type="InterPro" id="IPR008919">
    <property type="entry name" value="Retrov_capsid_N"/>
</dbReference>
<evidence type="ECO:0000259" key="2">
    <source>
        <dbReference type="Pfam" id="PF19317"/>
    </source>
</evidence>
<feature type="domain" description="Retroviral nucleocapsid Gag protein p24 C-terminal" evidence="2">
    <location>
        <begin position="302"/>
        <end position="372"/>
    </location>
</feature>
<reference evidence="3" key="1">
    <citation type="submission" date="2019-04" db="EMBL/GenBank/DDBJ databases">
        <title>Genome assembly of Zosterops borbonicus 15179.</title>
        <authorList>
            <person name="Leroy T."/>
            <person name="Anselmetti Y."/>
            <person name="Tilak M.-K."/>
            <person name="Nabholz B."/>
        </authorList>
    </citation>
    <scope>NUCLEOTIDE SEQUENCE</scope>
    <source>
        <strain evidence="3">HGM_15179</strain>
        <tissue evidence="3">Muscle</tissue>
    </source>
</reference>
<dbReference type="PANTHER" id="PTHR40389:SF3">
    <property type="entry name" value="IGE-BINDING PROTEIN"/>
    <property type="match status" value="1"/>
</dbReference>
<feature type="compositionally biased region" description="Low complexity" evidence="1">
    <location>
        <begin position="1"/>
        <end position="12"/>
    </location>
</feature>